<protein>
    <submittedName>
        <fullName evidence="9">Sigma-70 family RNA polymerase sigma factor</fullName>
    </submittedName>
</protein>
<organism evidence="9">
    <name type="scientific">Streptomyces sp. NBC_00093</name>
    <dbReference type="NCBI Taxonomy" id="2975649"/>
    <lineage>
        <taxon>Bacteria</taxon>
        <taxon>Bacillati</taxon>
        <taxon>Actinomycetota</taxon>
        <taxon>Actinomycetes</taxon>
        <taxon>Kitasatosporales</taxon>
        <taxon>Streptomycetaceae</taxon>
        <taxon>Streptomyces</taxon>
    </lineage>
</organism>
<dbReference type="PANTHER" id="PTHR43133">
    <property type="entry name" value="RNA POLYMERASE ECF-TYPE SIGMA FACTO"/>
    <property type="match status" value="1"/>
</dbReference>
<dbReference type="InterPro" id="IPR039425">
    <property type="entry name" value="RNA_pol_sigma-70-like"/>
</dbReference>
<dbReference type="InterPro" id="IPR014284">
    <property type="entry name" value="RNA_pol_sigma-70_dom"/>
</dbReference>
<evidence type="ECO:0000313" key="9">
    <source>
        <dbReference type="EMBL" id="WTT17377.1"/>
    </source>
</evidence>
<evidence type="ECO:0000256" key="3">
    <source>
        <dbReference type="ARBA" id="ARBA00023082"/>
    </source>
</evidence>
<feature type="domain" description="RNA polymerase sigma-70 region 2" evidence="7">
    <location>
        <begin position="28"/>
        <end position="96"/>
    </location>
</feature>
<dbReference type="Gene3D" id="1.10.1740.10">
    <property type="match status" value="1"/>
</dbReference>
<dbReference type="NCBIfam" id="TIGR02937">
    <property type="entry name" value="sigma70-ECF"/>
    <property type="match status" value="1"/>
</dbReference>
<dbReference type="EMBL" id="CP108222">
    <property type="protein sequence ID" value="WTT17377.1"/>
    <property type="molecule type" value="Genomic_DNA"/>
</dbReference>
<evidence type="ECO:0000259" key="7">
    <source>
        <dbReference type="Pfam" id="PF04542"/>
    </source>
</evidence>
<evidence type="ECO:0000256" key="6">
    <source>
        <dbReference type="SAM" id="MobiDB-lite"/>
    </source>
</evidence>
<evidence type="ECO:0000259" key="8">
    <source>
        <dbReference type="Pfam" id="PF08281"/>
    </source>
</evidence>
<evidence type="ECO:0000256" key="4">
    <source>
        <dbReference type="ARBA" id="ARBA00023125"/>
    </source>
</evidence>
<dbReference type="Pfam" id="PF04542">
    <property type="entry name" value="Sigma70_r2"/>
    <property type="match status" value="1"/>
</dbReference>
<dbReference type="GO" id="GO:0003677">
    <property type="term" value="F:DNA binding"/>
    <property type="evidence" value="ECO:0007669"/>
    <property type="project" value="UniProtKB-KW"/>
</dbReference>
<dbReference type="AlphaFoldDB" id="A0AAU1ZZH6"/>
<feature type="domain" description="RNA polymerase sigma factor 70 region 4 type 2" evidence="8">
    <location>
        <begin position="130"/>
        <end position="181"/>
    </location>
</feature>
<dbReference type="InterPro" id="IPR013249">
    <property type="entry name" value="RNA_pol_sigma70_r4_t2"/>
</dbReference>
<dbReference type="PANTHER" id="PTHR43133:SF8">
    <property type="entry name" value="RNA POLYMERASE SIGMA FACTOR HI_1459-RELATED"/>
    <property type="match status" value="1"/>
</dbReference>
<sequence length="220" mass="24331">MPVDGAEAERLRSGPSDAVHDPALFEAFYRRHVDAVLRFVARRVDDPHTAADLTAEIFLAVLDSAHTYKPRLGSETAWLYGIARNVVSSERRRVAREAERDRRFSGRRLLEADDIARIEDRLDAESPGRRALAALERLPEGERAVLELIVVDQLTIPEAASALGIRPVTARVRLHRARKALRGEAGSQGSRSPGGSRSSRSPRVPETPDTSLLYVRKGEA</sequence>
<dbReference type="SUPFAM" id="SSF88946">
    <property type="entry name" value="Sigma2 domain of RNA polymerase sigma factors"/>
    <property type="match status" value="1"/>
</dbReference>
<comment type="similarity">
    <text evidence="1">Belongs to the sigma-70 factor family. ECF subfamily.</text>
</comment>
<evidence type="ECO:0000256" key="1">
    <source>
        <dbReference type="ARBA" id="ARBA00010641"/>
    </source>
</evidence>
<dbReference type="InterPro" id="IPR036388">
    <property type="entry name" value="WH-like_DNA-bd_sf"/>
</dbReference>
<dbReference type="Pfam" id="PF08281">
    <property type="entry name" value="Sigma70_r4_2"/>
    <property type="match status" value="1"/>
</dbReference>
<reference evidence="9" key="1">
    <citation type="submission" date="2022-10" db="EMBL/GenBank/DDBJ databases">
        <title>The complete genomes of actinobacterial strains from the NBC collection.</title>
        <authorList>
            <person name="Joergensen T.S."/>
            <person name="Alvarez Arevalo M."/>
            <person name="Sterndorff E.B."/>
            <person name="Faurdal D."/>
            <person name="Vuksanovic O."/>
            <person name="Mourched A.-S."/>
            <person name="Charusanti P."/>
            <person name="Shaw S."/>
            <person name="Blin K."/>
            <person name="Weber T."/>
        </authorList>
    </citation>
    <scope>NUCLEOTIDE SEQUENCE</scope>
    <source>
        <strain evidence="9">NBC_00093</strain>
    </source>
</reference>
<dbReference type="CDD" id="cd06171">
    <property type="entry name" value="Sigma70_r4"/>
    <property type="match status" value="1"/>
</dbReference>
<evidence type="ECO:0000256" key="5">
    <source>
        <dbReference type="ARBA" id="ARBA00023163"/>
    </source>
</evidence>
<dbReference type="Gene3D" id="1.10.10.10">
    <property type="entry name" value="Winged helix-like DNA-binding domain superfamily/Winged helix DNA-binding domain"/>
    <property type="match status" value="1"/>
</dbReference>
<dbReference type="InterPro" id="IPR007627">
    <property type="entry name" value="RNA_pol_sigma70_r2"/>
</dbReference>
<dbReference type="SUPFAM" id="SSF88659">
    <property type="entry name" value="Sigma3 and sigma4 domains of RNA polymerase sigma factors"/>
    <property type="match status" value="1"/>
</dbReference>
<name>A0AAU1ZZH6_9ACTN</name>
<keyword evidence="5" id="KW-0804">Transcription</keyword>
<dbReference type="InterPro" id="IPR013325">
    <property type="entry name" value="RNA_pol_sigma_r2"/>
</dbReference>
<gene>
    <name evidence="9" type="ORF">OHA22_18445</name>
</gene>
<keyword evidence="2" id="KW-0805">Transcription regulation</keyword>
<dbReference type="InterPro" id="IPR013324">
    <property type="entry name" value="RNA_pol_sigma_r3/r4-like"/>
</dbReference>
<keyword evidence="3" id="KW-0731">Sigma factor</keyword>
<proteinExistence type="inferred from homology"/>
<dbReference type="GO" id="GO:0016987">
    <property type="term" value="F:sigma factor activity"/>
    <property type="evidence" value="ECO:0007669"/>
    <property type="project" value="UniProtKB-KW"/>
</dbReference>
<keyword evidence="4" id="KW-0238">DNA-binding</keyword>
<feature type="compositionally biased region" description="Low complexity" evidence="6">
    <location>
        <begin position="187"/>
        <end position="202"/>
    </location>
</feature>
<dbReference type="GO" id="GO:0006352">
    <property type="term" value="P:DNA-templated transcription initiation"/>
    <property type="evidence" value="ECO:0007669"/>
    <property type="project" value="InterPro"/>
</dbReference>
<feature type="region of interest" description="Disordered" evidence="6">
    <location>
        <begin position="179"/>
        <end position="220"/>
    </location>
</feature>
<accession>A0AAU1ZZH6</accession>
<evidence type="ECO:0000256" key="2">
    <source>
        <dbReference type="ARBA" id="ARBA00023015"/>
    </source>
</evidence>